<dbReference type="GO" id="GO:0046872">
    <property type="term" value="F:metal ion binding"/>
    <property type="evidence" value="ECO:0007669"/>
    <property type="project" value="UniProtKB-KW"/>
</dbReference>
<dbReference type="eggNOG" id="COG2010">
    <property type="taxonomic scope" value="Bacteria"/>
</dbReference>
<dbReference type="GO" id="GO:0020037">
    <property type="term" value="F:heme binding"/>
    <property type="evidence" value="ECO:0007669"/>
    <property type="project" value="InterPro"/>
</dbReference>
<dbReference type="STRING" id="391616.OA238_c19060"/>
<dbReference type="SUPFAM" id="SSF46626">
    <property type="entry name" value="Cytochrome c"/>
    <property type="match status" value="2"/>
</dbReference>
<keyword evidence="7" id="KW-1185">Reference proteome</keyword>
<dbReference type="InterPro" id="IPR009056">
    <property type="entry name" value="Cyt_c-like_dom"/>
</dbReference>
<evidence type="ECO:0000256" key="2">
    <source>
        <dbReference type="ARBA" id="ARBA00022723"/>
    </source>
</evidence>
<evidence type="ECO:0000313" key="7">
    <source>
        <dbReference type="Proteomes" id="UP000004688"/>
    </source>
</evidence>
<dbReference type="PROSITE" id="PS51007">
    <property type="entry name" value="CYTC"/>
    <property type="match status" value="2"/>
</dbReference>
<dbReference type="AlphaFoldDB" id="M9RNM7"/>
<protein>
    <submittedName>
        <fullName evidence="6">Putative alcohol dehydrogenase cytochrome csubunit</fullName>
    </submittedName>
</protein>
<gene>
    <name evidence="6" type="ORF">OA238_c19060</name>
</gene>
<accession>M9RNM7</accession>
<dbReference type="PANTHER" id="PTHR35008">
    <property type="entry name" value="BLL4482 PROTEIN-RELATED"/>
    <property type="match status" value="1"/>
</dbReference>
<feature type="domain" description="Cytochrome c" evidence="5">
    <location>
        <begin position="181"/>
        <end position="287"/>
    </location>
</feature>
<proteinExistence type="predicted"/>
<dbReference type="RefSeq" id="WP_015495139.1">
    <property type="nucleotide sequence ID" value="NC_020908.1"/>
</dbReference>
<name>M9RNM7_9RHOB</name>
<evidence type="ECO:0000259" key="5">
    <source>
        <dbReference type="PROSITE" id="PS51007"/>
    </source>
</evidence>
<evidence type="ECO:0000256" key="3">
    <source>
        <dbReference type="ARBA" id="ARBA00023004"/>
    </source>
</evidence>
<dbReference type="Proteomes" id="UP000004688">
    <property type="component" value="Chromosome"/>
</dbReference>
<dbReference type="EMBL" id="CP003742">
    <property type="protein sequence ID" value="AGI72011.1"/>
    <property type="molecule type" value="Genomic_DNA"/>
</dbReference>
<keyword evidence="1 4" id="KW-0349">Heme</keyword>
<reference evidence="6 7" key="1">
    <citation type="journal article" date="2013" name="PLoS ONE">
        <title>Poles Apart: Arctic and Antarctic Octadecabacter strains Share High Genome Plasticity and a New Type of Xanthorhodopsin.</title>
        <authorList>
            <person name="Vollmers J."/>
            <person name="Voget S."/>
            <person name="Dietrich S."/>
            <person name="Gollnow K."/>
            <person name="Smits M."/>
            <person name="Meyer K."/>
            <person name="Brinkhoff T."/>
            <person name="Simon M."/>
            <person name="Daniel R."/>
        </authorList>
    </citation>
    <scope>NUCLEOTIDE SEQUENCE [LARGE SCALE GENOMIC DNA]</scope>
    <source>
        <strain evidence="6 7">238</strain>
    </source>
</reference>
<dbReference type="KEGG" id="oar:OA238_c19060"/>
<dbReference type="GO" id="GO:0009055">
    <property type="term" value="F:electron transfer activity"/>
    <property type="evidence" value="ECO:0007669"/>
    <property type="project" value="InterPro"/>
</dbReference>
<sequence length="287" mass="30826">MRKHWFIGAGVVGITVAYSVTAARPLAPERLEIGQIGSATDGSLIFAAAGCGSCHRQDGTDALAGGKAFVSDFGTFYAPNISMDVDHGIGGWSDYDIANAMMAGVSPDGAHYYPAFPYTTYAKMDPPDALDLIAYLRTLPSDATPSRAHDVGFPFNIRRSLSGWKFLFAGTDWVMQDVDTPELERGRYLVEAMGHCAECHTPRNALGGLKRGEWMQGAANPSGEGRIPSLHPDDLGWSGGDIAYYLDTGFTPDFDTVGGEMVDVVENIAQLNDVDRDAIAAYLLALY</sequence>
<evidence type="ECO:0000313" key="6">
    <source>
        <dbReference type="EMBL" id="AGI72011.1"/>
    </source>
</evidence>
<keyword evidence="2 4" id="KW-0479">Metal-binding</keyword>
<dbReference type="InterPro" id="IPR036909">
    <property type="entry name" value="Cyt_c-like_dom_sf"/>
</dbReference>
<dbReference type="OrthoDB" id="9811281at2"/>
<organism evidence="6 7">
    <name type="scientific">Octadecabacter arcticus 238</name>
    <dbReference type="NCBI Taxonomy" id="391616"/>
    <lineage>
        <taxon>Bacteria</taxon>
        <taxon>Pseudomonadati</taxon>
        <taxon>Pseudomonadota</taxon>
        <taxon>Alphaproteobacteria</taxon>
        <taxon>Rhodobacterales</taxon>
        <taxon>Roseobacteraceae</taxon>
        <taxon>Octadecabacter</taxon>
    </lineage>
</organism>
<dbReference type="HOGENOM" id="CLU_028594_2_1_5"/>
<dbReference type="PANTHER" id="PTHR35008:SF8">
    <property type="entry name" value="ALCOHOL DEHYDROGENASE CYTOCHROME C SUBUNIT"/>
    <property type="match status" value="1"/>
</dbReference>
<dbReference type="Gene3D" id="1.10.760.10">
    <property type="entry name" value="Cytochrome c-like domain"/>
    <property type="match status" value="2"/>
</dbReference>
<evidence type="ECO:0000256" key="1">
    <source>
        <dbReference type="ARBA" id="ARBA00022617"/>
    </source>
</evidence>
<dbReference type="InterPro" id="IPR051459">
    <property type="entry name" value="Cytochrome_c-type_DH"/>
</dbReference>
<evidence type="ECO:0000256" key="4">
    <source>
        <dbReference type="PROSITE-ProRule" id="PRU00433"/>
    </source>
</evidence>
<keyword evidence="3 4" id="KW-0408">Iron</keyword>
<feature type="domain" description="Cytochrome c" evidence="5">
    <location>
        <begin position="37"/>
        <end position="140"/>
    </location>
</feature>
<dbReference type="Pfam" id="PF00034">
    <property type="entry name" value="Cytochrom_C"/>
    <property type="match status" value="1"/>
</dbReference>